<feature type="compositionally biased region" description="Polar residues" evidence="1">
    <location>
        <begin position="477"/>
        <end position="489"/>
    </location>
</feature>
<feature type="region of interest" description="Disordered" evidence="1">
    <location>
        <begin position="1843"/>
        <end position="1914"/>
    </location>
</feature>
<feature type="region of interest" description="Disordered" evidence="1">
    <location>
        <begin position="1379"/>
        <end position="1421"/>
    </location>
</feature>
<feature type="compositionally biased region" description="Polar residues" evidence="1">
    <location>
        <begin position="587"/>
        <end position="598"/>
    </location>
</feature>
<keyword evidence="2" id="KW-0732">Signal</keyword>
<organism evidence="3 4">
    <name type="scientific">Nezara viridula</name>
    <name type="common">Southern green stink bug</name>
    <name type="synonym">Cimex viridulus</name>
    <dbReference type="NCBI Taxonomy" id="85310"/>
    <lineage>
        <taxon>Eukaryota</taxon>
        <taxon>Metazoa</taxon>
        <taxon>Ecdysozoa</taxon>
        <taxon>Arthropoda</taxon>
        <taxon>Hexapoda</taxon>
        <taxon>Insecta</taxon>
        <taxon>Pterygota</taxon>
        <taxon>Neoptera</taxon>
        <taxon>Paraneoptera</taxon>
        <taxon>Hemiptera</taxon>
        <taxon>Heteroptera</taxon>
        <taxon>Panheteroptera</taxon>
        <taxon>Pentatomomorpha</taxon>
        <taxon>Pentatomoidea</taxon>
        <taxon>Pentatomidae</taxon>
        <taxon>Pentatominae</taxon>
        <taxon>Nezara</taxon>
    </lineage>
</organism>
<feature type="compositionally biased region" description="Low complexity" evidence="1">
    <location>
        <begin position="1884"/>
        <end position="1914"/>
    </location>
</feature>
<evidence type="ECO:0000313" key="4">
    <source>
        <dbReference type="Proteomes" id="UP001152798"/>
    </source>
</evidence>
<feature type="compositionally biased region" description="Basic and acidic residues" evidence="1">
    <location>
        <begin position="90"/>
        <end position="103"/>
    </location>
</feature>
<feature type="compositionally biased region" description="Basic and acidic residues" evidence="1">
    <location>
        <begin position="572"/>
        <end position="582"/>
    </location>
</feature>
<feature type="compositionally biased region" description="Basic and acidic residues" evidence="1">
    <location>
        <begin position="1034"/>
        <end position="1047"/>
    </location>
</feature>
<feature type="compositionally biased region" description="Polar residues" evidence="1">
    <location>
        <begin position="756"/>
        <end position="772"/>
    </location>
</feature>
<feature type="chain" id="PRO_5040393750" evidence="2">
    <location>
        <begin position="20"/>
        <end position="2394"/>
    </location>
</feature>
<feature type="compositionally biased region" description="Basic and acidic residues" evidence="1">
    <location>
        <begin position="394"/>
        <end position="424"/>
    </location>
</feature>
<dbReference type="OrthoDB" id="7701360at2759"/>
<feature type="region of interest" description="Disordered" evidence="1">
    <location>
        <begin position="929"/>
        <end position="1135"/>
    </location>
</feature>
<feature type="compositionally biased region" description="Polar residues" evidence="1">
    <location>
        <begin position="2140"/>
        <end position="2167"/>
    </location>
</feature>
<feature type="compositionally biased region" description="Low complexity" evidence="1">
    <location>
        <begin position="427"/>
        <end position="441"/>
    </location>
</feature>
<feature type="compositionally biased region" description="Basic and acidic residues" evidence="1">
    <location>
        <begin position="271"/>
        <end position="304"/>
    </location>
</feature>
<feature type="region of interest" description="Disordered" evidence="1">
    <location>
        <begin position="1273"/>
        <end position="1294"/>
    </location>
</feature>
<evidence type="ECO:0000256" key="1">
    <source>
        <dbReference type="SAM" id="MobiDB-lite"/>
    </source>
</evidence>
<feature type="compositionally biased region" description="Basic and acidic residues" evidence="1">
    <location>
        <begin position="599"/>
        <end position="621"/>
    </location>
</feature>
<feature type="compositionally biased region" description="Basic and acidic residues" evidence="1">
    <location>
        <begin position="706"/>
        <end position="717"/>
    </location>
</feature>
<dbReference type="EMBL" id="OV725080">
    <property type="protein sequence ID" value="CAH1399322.1"/>
    <property type="molecule type" value="Genomic_DNA"/>
</dbReference>
<feature type="region of interest" description="Disordered" evidence="1">
    <location>
        <begin position="271"/>
        <end position="717"/>
    </location>
</feature>
<feature type="compositionally biased region" description="Basic and acidic residues" evidence="1">
    <location>
        <begin position="497"/>
        <end position="515"/>
    </location>
</feature>
<proteinExistence type="predicted"/>
<feature type="compositionally biased region" description="Basic and acidic residues" evidence="1">
    <location>
        <begin position="1082"/>
        <end position="1092"/>
    </location>
</feature>
<protein>
    <submittedName>
        <fullName evidence="3">Uncharacterized protein</fullName>
    </submittedName>
</protein>
<feature type="region of interest" description="Disordered" evidence="1">
    <location>
        <begin position="2139"/>
        <end position="2184"/>
    </location>
</feature>
<feature type="compositionally biased region" description="Polar residues" evidence="1">
    <location>
        <begin position="2174"/>
        <end position="2184"/>
    </location>
</feature>
<feature type="compositionally biased region" description="Basic and acidic residues" evidence="1">
    <location>
        <begin position="343"/>
        <end position="359"/>
    </location>
</feature>
<sequence length="2394" mass="266681">MNWSSAAIFLALLFTTACSQRGGRRYLPDQPLEESLAVDNHRFQTRSRGDVEDARRGDGRRARIQETTETNSRLIKGRSRVNIEETRQFHSRFGKEQESKPAENRQFASRRSLETEPTRQSSHERTGNERFRSRESSTIEDASKVKNSRGRTRVESTTVEYRTRGTETKRFPSRGTQEGEVSRNSKDLDHFNVGERPESRRRSQTIRKNVIEPPKNTEPVTEGFISRQSLREEIQRGGVKETTEKNTQNHHSIPITEGKVPDLTSASNEIEIEKRTRPLDPTVTEKLHSRQVGRKEIRRSRVDLSTENTIHSQRSGRKKTEELQTRGNGSESRRRSRPTDVSVTERFHSRQLSRDDYPPKRSRLNSSTEKIRSDNGNAHVARGRKGQKFTSRGSEAEFEKRRQSEISSTERFHSRESEREKLQSRIEPSTSPSTETEVSPELSNKETNTVDAENKIQTESVVSEPTAEANIDDIKPVTSQPDPLSTENTVDFPIKSNDVEEPNRTSRKLEVDIPERINQNHHRGQNHDFETSRRGRLESTLSRDRSRSQESPARGTEGRRPSRRFRTQSPDSSKETYDESKGRRTQQRLPSRTRNVDTPSERGRQKVDGEKRKISPRHRSESGVARSRNVERIPQTAQVTEPVTESRVENKVSIETQIQNEQKNEVTAAEPAETQVTSTQRVLSRNISHKPGNRGRGNVKGTNVQTEKEHSGEVKDEDNYPEVYKQLKKSGTDPKDILALLKARKAVREKLEKTNSKISQPDTSLNPSQQPVFGSDEIKTPVLRGTTLRNSNLRSRDHKSEEINQKIESKITNDETKNSVSSTEKIERFSNFRSSRFKTPRTYNQKSDVPTTVKTTHELTTEEKLLQDEAPKEKKYNPYNYQEIRSFNRKKISNLPERSKNYRNTVKSFKNSDEQKLEEKNVNELHLTENQEPAVDKIKKSFTSPESTRFRNRFKNNINPSLKRGGIVSQNNVDEINNEETPRTERTRSFTGPGISRSRSPSKSNSHETKNNEDEDGLKQNDELKDTNEDENFEKERKLSSREEKESTPQSSLAKETSEKGRKFGLTAADNNKFRNKFSTRPQEKSDSESIKPLRRTSFTNPGISKFKSRKENDIETSSPESNTEKTKTRSNYIPRNREGDIRKFKARTEKTLEDVSIEPSINRNYNLFNRNEHSFRRRSFTSPASEGTEILTTIQYKNSMVAARTRPPFVPQRKKFVKTSTLDPMPISRFKARKASLSKLFNEEVLKEEDDLRPNIDDLSIDSLVSESEHSSLTTEISARRRPKYTESHIQKVPPKRRGSEYFKLASFSSTTSKTEVYTVLAVPYYDESTSAPETTISTEFVLDPTTHSTTLSDIIPSTTPISTTDFASTLYSTTEASSTSFSTTETPSTTTITTTETPQSSTSSSYTSELTTIKPTTTEPTSIKTTTDYIMTKTTTEPLTTSTTELITTIPTTSTIFPTTITTTITTTTKKPTTTTTKRPTTTTTTTKRPTTTTITTKRPTTTTTTTKRPTTTTTTTKRPTTTTKTTKRPATTTTTTTTKRPTKSSTSGSTKPTTRKTTVVSTTKSTTKKPSVTSTKVPITKKTTPKPTVRATILNSTEKPSSIPVTTHSTPISSTQKDSHLTTTFKIDELLSATHPNFLSTIAYLARNLTVTPTSYENANTANFRTPSIPTENTTPMQNQSAMKNDYFVYGLLPNNNVVRKVVKTTASPMDVPFYIYGLYPNGTIVRRFPNGTIVPDETEEENEVIGRIEPGSEESLETVVKKDNPLSYLYPPGHEKTTTKTTRVSSTTTIKQTESPSEVIPIDPRIAPISSIEKPVISIQDIASHSGPTTVKYTTKLTTAKPQTKSTTTKSTTKFTTTKPPTKSTTTKSTTKLTTKKPPTKSTTTKSTTKLTTTKPPTKSTTTKSTTKLTTVKPTMKQAIKQTSATTQKTSVKPATKAPVTKAVNIKLTTAKPTTKTTTKPLTSKPTSKPTSARPISKTTTSKPTPKTTSKPTVRATTTKPTPKTTVTKSTPKSTANKPTTKSPVTTIKLSSSPSTKSTMRTTPKPKTTTKIPVATNNKLITSTSKPPPKALTTKPNKKSQEKSTIKTITTPLSDAELLNNLLSQDVKEIIPKGTTESTVALADKVIQLAIERAQKSSTASPVLSPDDLQSLSTTSTPVQKQSLGGKLNGKSNKLSDETNTNKTGKISVWVIPPDESTTSKPNIGVSKSEAELLNALLSSPNTIENLSLSDQLLLADIISSTAAPQTTRKKKKKSRTTTTTTTPPPPAFPILQYLFGRNRGGGGGLFQRGLFRGGGLRNLESATPSPQNDGGIFQNDGLPQGQGELAAESQEDPQQGEGGPGLVSAAINVSRAVSQFMGFVIQGAAQSFQNYLQTRTRALANALAYPPAS</sequence>
<feature type="compositionally biased region" description="Basic and acidic residues" evidence="1">
    <location>
        <begin position="180"/>
        <end position="201"/>
    </location>
</feature>
<feature type="signal peptide" evidence="2">
    <location>
        <begin position="1"/>
        <end position="19"/>
    </location>
</feature>
<feature type="region of interest" description="Disordered" evidence="1">
    <location>
        <begin position="753"/>
        <end position="775"/>
    </location>
</feature>
<feature type="compositionally biased region" description="Basic and acidic residues" evidence="1">
    <location>
        <begin position="111"/>
        <end position="144"/>
    </location>
</feature>
<feature type="region of interest" description="Disordered" evidence="1">
    <location>
        <begin position="2247"/>
        <end position="2275"/>
    </location>
</feature>
<reference evidence="3" key="1">
    <citation type="submission" date="2022-01" db="EMBL/GenBank/DDBJ databases">
        <authorList>
            <person name="King R."/>
        </authorList>
    </citation>
    <scope>NUCLEOTIDE SEQUENCE</scope>
</reference>
<accession>A0A9P0HCB7</accession>
<dbReference type="Proteomes" id="UP001152798">
    <property type="component" value="Chromosome 4"/>
</dbReference>
<evidence type="ECO:0000256" key="2">
    <source>
        <dbReference type="SAM" id="SignalP"/>
    </source>
</evidence>
<feature type="compositionally biased region" description="Basic and acidic residues" evidence="1">
    <location>
        <begin position="161"/>
        <end position="170"/>
    </location>
</feature>
<evidence type="ECO:0000313" key="3">
    <source>
        <dbReference type="EMBL" id="CAH1399322.1"/>
    </source>
</evidence>
<name>A0A9P0HCB7_NEZVI</name>
<feature type="compositionally biased region" description="Basic and acidic residues" evidence="1">
    <location>
        <begin position="1005"/>
        <end position="1027"/>
    </location>
</feature>
<feature type="region of interest" description="Disordered" evidence="1">
    <location>
        <begin position="90"/>
        <end position="203"/>
    </location>
</feature>
<feature type="region of interest" description="Disordered" evidence="1">
    <location>
        <begin position="1950"/>
        <end position="2091"/>
    </location>
</feature>
<feature type="compositionally biased region" description="Polar residues" evidence="1">
    <location>
        <begin position="445"/>
        <end position="463"/>
    </location>
</feature>
<feature type="compositionally biased region" description="Low complexity" evidence="1">
    <location>
        <begin position="1951"/>
        <end position="2020"/>
    </location>
</feature>
<gene>
    <name evidence="3" type="ORF">NEZAVI_LOCUS8797</name>
</gene>
<feature type="region of interest" description="Disordered" evidence="1">
    <location>
        <begin position="40"/>
        <end position="60"/>
    </location>
</feature>
<feature type="compositionally biased region" description="Polar residues" evidence="1">
    <location>
        <begin position="2059"/>
        <end position="2069"/>
    </location>
</feature>
<feature type="compositionally biased region" description="Basic and acidic residues" evidence="1">
    <location>
        <begin position="929"/>
        <end position="939"/>
    </location>
</feature>
<feature type="region of interest" description="Disordered" evidence="1">
    <location>
        <begin position="1470"/>
        <end position="1589"/>
    </location>
</feature>
<feature type="region of interest" description="Disordered" evidence="1">
    <location>
        <begin position="2302"/>
        <end position="2347"/>
    </location>
</feature>
<feature type="compositionally biased region" description="Low complexity" evidence="1">
    <location>
        <begin position="1843"/>
        <end position="1877"/>
    </location>
</feature>
<feature type="compositionally biased region" description="Basic and acidic residues" evidence="1">
    <location>
        <begin position="525"/>
        <end position="548"/>
    </location>
</feature>
<feature type="compositionally biased region" description="Low complexity" evidence="1">
    <location>
        <begin position="2030"/>
        <end position="2057"/>
    </location>
</feature>
<feature type="region of interest" description="Disordered" evidence="1">
    <location>
        <begin position="1775"/>
        <end position="1801"/>
    </location>
</feature>
<feature type="compositionally biased region" description="Polar residues" evidence="1">
    <location>
        <begin position="674"/>
        <end position="686"/>
    </location>
</feature>
<feature type="compositionally biased region" description="Low complexity" evidence="1">
    <location>
        <begin position="1783"/>
        <end position="1797"/>
    </location>
</feature>
<keyword evidence="4" id="KW-1185">Reference proteome</keyword>